<proteinExistence type="predicted"/>
<reference evidence="1" key="1">
    <citation type="submission" date="2018-05" db="EMBL/GenBank/DDBJ databases">
        <authorList>
            <person name="Lanie J.A."/>
            <person name="Ng W.-L."/>
            <person name="Kazmierczak K.M."/>
            <person name="Andrzejewski T.M."/>
            <person name="Davidsen T.M."/>
            <person name="Wayne K.J."/>
            <person name="Tettelin H."/>
            <person name="Glass J.I."/>
            <person name="Rusch D."/>
            <person name="Podicherti R."/>
            <person name="Tsui H.-C.T."/>
            <person name="Winkler M.E."/>
        </authorList>
    </citation>
    <scope>NUCLEOTIDE SEQUENCE</scope>
    <source>
        <strain evidence="1">KNB</strain>
    </source>
</reference>
<protein>
    <submittedName>
        <fullName evidence="1">Uncharacterized protein</fullName>
    </submittedName>
</protein>
<organism evidence="1">
    <name type="scientific">Candidatus Nitrotoga fabula</name>
    <dbReference type="NCBI Taxonomy" id="2182327"/>
    <lineage>
        <taxon>Bacteria</taxon>
        <taxon>Pseudomonadati</taxon>
        <taxon>Pseudomonadota</taxon>
        <taxon>Betaproteobacteria</taxon>
        <taxon>Nitrosomonadales</taxon>
        <taxon>Gallionellaceae</taxon>
        <taxon>Candidatus Nitrotoga</taxon>
    </lineage>
</organism>
<evidence type="ECO:0000313" key="1">
    <source>
        <dbReference type="EMBL" id="SPS06431.1"/>
    </source>
</evidence>
<sequence length="50" mass="6090">MLEGKHVKNQIDFYKKLFDSNFTTMAEQWQERTAHYGRYALCRLKYVWSG</sequence>
<name>A0A2X0SGA8_9PROT</name>
<dbReference type="AlphaFoldDB" id="A0A2X0SGA8"/>
<dbReference type="EMBL" id="LS423452">
    <property type="protein sequence ID" value="SPS06431.1"/>
    <property type="molecule type" value="Genomic_DNA"/>
</dbReference>
<accession>A0A2X0SGA8</accession>
<gene>
    <name evidence="1" type="ORF">NITFAB_2024</name>
</gene>